<dbReference type="AlphaFoldDB" id="A0A1C3X213"/>
<evidence type="ECO:0000256" key="4">
    <source>
        <dbReference type="ARBA" id="ARBA00024746"/>
    </source>
</evidence>
<keyword evidence="6" id="KW-0969">Cilium</keyword>
<evidence type="ECO:0000313" key="6">
    <source>
        <dbReference type="EMBL" id="SCB46269.1"/>
    </source>
</evidence>
<keyword evidence="3" id="KW-1005">Bacterial flagellum biogenesis</keyword>
<keyword evidence="6" id="KW-0282">Flagellum</keyword>
<dbReference type="EMBL" id="FMAI01000011">
    <property type="protein sequence ID" value="SCB46269.1"/>
    <property type="molecule type" value="Genomic_DNA"/>
</dbReference>
<comment type="similarity">
    <text evidence="1">Belongs to the FlgD family.</text>
</comment>
<dbReference type="NCBIfam" id="NF004670">
    <property type="entry name" value="PRK06009.1"/>
    <property type="match status" value="1"/>
</dbReference>
<protein>
    <recommendedName>
        <fullName evidence="2">Basal-body rod modification protein FlgD</fullName>
    </recommendedName>
</protein>
<dbReference type="GO" id="GO:0044781">
    <property type="term" value="P:bacterial-type flagellum organization"/>
    <property type="evidence" value="ECO:0007669"/>
    <property type="project" value="UniProtKB-KW"/>
</dbReference>
<dbReference type="Pfam" id="PF03963">
    <property type="entry name" value="FlgD"/>
    <property type="match status" value="1"/>
</dbReference>
<organism evidence="6 7">
    <name type="scientific">Bradyrhizobium shewense</name>
    <dbReference type="NCBI Taxonomy" id="1761772"/>
    <lineage>
        <taxon>Bacteria</taxon>
        <taxon>Pseudomonadati</taxon>
        <taxon>Pseudomonadota</taxon>
        <taxon>Alphaproteobacteria</taxon>
        <taxon>Hyphomicrobiales</taxon>
        <taxon>Nitrobacteraceae</taxon>
        <taxon>Bradyrhizobium</taxon>
    </lineage>
</organism>
<dbReference type="Proteomes" id="UP000199184">
    <property type="component" value="Unassembled WGS sequence"/>
</dbReference>
<comment type="function">
    <text evidence="4">Required for flagellar hook formation. May act as a scaffolding protein.</text>
</comment>
<feature type="region of interest" description="Disordered" evidence="5">
    <location>
        <begin position="1"/>
        <end position="25"/>
    </location>
</feature>
<keyword evidence="7" id="KW-1185">Reference proteome</keyword>
<dbReference type="RefSeq" id="WP_018318461.1">
    <property type="nucleotide sequence ID" value="NZ_FMAI01000011.1"/>
</dbReference>
<name>A0A1C3X213_9BRAD</name>
<gene>
    <name evidence="6" type="ORF">GA0061098_1011188</name>
</gene>
<evidence type="ECO:0000256" key="2">
    <source>
        <dbReference type="ARBA" id="ARBA00016013"/>
    </source>
</evidence>
<dbReference type="InterPro" id="IPR005648">
    <property type="entry name" value="FlgD"/>
</dbReference>
<evidence type="ECO:0000256" key="5">
    <source>
        <dbReference type="SAM" id="MobiDB-lite"/>
    </source>
</evidence>
<evidence type="ECO:0000256" key="1">
    <source>
        <dbReference type="ARBA" id="ARBA00010577"/>
    </source>
</evidence>
<reference evidence="7" key="1">
    <citation type="submission" date="2016-08" db="EMBL/GenBank/DDBJ databases">
        <authorList>
            <person name="Varghese N."/>
            <person name="Submissions Spin"/>
        </authorList>
    </citation>
    <scope>NUCLEOTIDE SEQUENCE [LARGE SCALE GENOMIC DNA]</scope>
    <source>
        <strain evidence="7">ERR11</strain>
    </source>
</reference>
<keyword evidence="6" id="KW-0966">Cell projection</keyword>
<evidence type="ECO:0000313" key="7">
    <source>
        <dbReference type="Proteomes" id="UP000199184"/>
    </source>
</evidence>
<evidence type="ECO:0000256" key="3">
    <source>
        <dbReference type="ARBA" id="ARBA00022795"/>
    </source>
</evidence>
<accession>A0A1C3X213</accession>
<sequence>MNVNSATDSTSKSSSSTGSTNSTSSNSVDYNTFLQLLVAEMKNQDPTNPMDTSQYMSQFAQLSTVEQAMQTNSKLDALLSSQSLSQANGLIGKTVSFTDATGASFSGKVVSVSINADGSIATLENGTKVAVGPGLTISQS</sequence>
<proteinExistence type="inferred from homology"/>